<evidence type="ECO:0000313" key="5">
    <source>
        <dbReference type="EMBL" id="OGZ42410.1"/>
    </source>
</evidence>
<organism evidence="5 6">
    <name type="scientific">Candidatus Ryanbacteria bacterium RIFCSPHIGHO2_01_45_13</name>
    <dbReference type="NCBI Taxonomy" id="1802112"/>
    <lineage>
        <taxon>Bacteria</taxon>
        <taxon>Candidatus Ryaniibacteriota</taxon>
    </lineage>
</organism>
<dbReference type="PROSITE" id="PS00143">
    <property type="entry name" value="INSULINASE"/>
    <property type="match status" value="1"/>
</dbReference>
<dbReference type="GO" id="GO:0004222">
    <property type="term" value="F:metalloendopeptidase activity"/>
    <property type="evidence" value="ECO:0007669"/>
    <property type="project" value="InterPro"/>
</dbReference>
<dbReference type="InterPro" id="IPR011249">
    <property type="entry name" value="Metalloenz_LuxS/M16"/>
</dbReference>
<evidence type="ECO:0000259" key="3">
    <source>
        <dbReference type="Pfam" id="PF00675"/>
    </source>
</evidence>
<dbReference type="AlphaFoldDB" id="A0A1G2FXR9"/>
<comment type="similarity">
    <text evidence="1 2">Belongs to the peptidase M16 family.</text>
</comment>
<gene>
    <name evidence="5" type="ORF">A2W41_03425</name>
</gene>
<evidence type="ECO:0008006" key="7">
    <source>
        <dbReference type="Google" id="ProtNLM"/>
    </source>
</evidence>
<feature type="domain" description="Peptidase M16 C-terminal" evidence="4">
    <location>
        <begin position="170"/>
        <end position="341"/>
    </location>
</feature>
<evidence type="ECO:0000259" key="4">
    <source>
        <dbReference type="Pfam" id="PF05193"/>
    </source>
</evidence>
<dbReference type="PANTHER" id="PTHR11851">
    <property type="entry name" value="METALLOPROTEASE"/>
    <property type="match status" value="1"/>
</dbReference>
<evidence type="ECO:0000313" key="6">
    <source>
        <dbReference type="Proteomes" id="UP000176700"/>
    </source>
</evidence>
<protein>
    <recommendedName>
        <fullName evidence="7">Peptidase M16</fullName>
    </recommendedName>
</protein>
<dbReference type="InterPro" id="IPR011765">
    <property type="entry name" value="Pept_M16_N"/>
</dbReference>
<sequence length="421" mass="47704">MEFQKKRLVNGLRVIAVPMKNTNTVTVLVLVGTGSRYENRKNNGISHFLEHMFFKGTKRYPDAGELNKRLDAIGASHNAFTSKEDTGYWVKAHAKHFRLALGFVADILQRALIKKSEIERERGVIFEEMKMYLDTPRIYVWSVFERLLYGDQPAGWDTIGTAETLKAFYRPDFIAYLKKHYVARNAVVIVSGHIDGQTVFKNTEKEFRHLGRGRVIQKRKLRTPRKGPRVSVVTRSTDQTHLLLGVGGFSYNHKDRFVAEVLATILGGYMSSRLFMNIRERRGLAYSVSAVHHSYTDAGYLAVYAGIPHEAHLKVPGYVIEEFQKVRKNGVSAEELVRAKEHIRGRLAIALESTDEVASFFGSQEVLVGKTFTPSQVLAKIDKITRGDIQRVAKHIFTPSNYYLACIGAQLNEQRLLSVIS</sequence>
<dbReference type="GO" id="GO:0006508">
    <property type="term" value="P:proteolysis"/>
    <property type="evidence" value="ECO:0007669"/>
    <property type="project" value="InterPro"/>
</dbReference>
<dbReference type="Proteomes" id="UP000176700">
    <property type="component" value="Unassembled WGS sequence"/>
</dbReference>
<proteinExistence type="inferred from homology"/>
<dbReference type="InterPro" id="IPR001431">
    <property type="entry name" value="Pept_M16_Zn_BS"/>
</dbReference>
<accession>A0A1G2FXR9</accession>
<dbReference type="EMBL" id="MHNI01000018">
    <property type="protein sequence ID" value="OGZ42410.1"/>
    <property type="molecule type" value="Genomic_DNA"/>
</dbReference>
<dbReference type="Pfam" id="PF05193">
    <property type="entry name" value="Peptidase_M16_C"/>
    <property type="match status" value="1"/>
</dbReference>
<dbReference type="GO" id="GO:0046872">
    <property type="term" value="F:metal ion binding"/>
    <property type="evidence" value="ECO:0007669"/>
    <property type="project" value="InterPro"/>
</dbReference>
<feature type="domain" description="Peptidase M16 N-terminal" evidence="3">
    <location>
        <begin position="16"/>
        <end position="136"/>
    </location>
</feature>
<dbReference type="Pfam" id="PF00675">
    <property type="entry name" value="Peptidase_M16"/>
    <property type="match status" value="1"/>
</dbReference>
<dbReference type="Gene3D" id="3.30.830.10">
    <property type="entry name" value="Metalloenzyme, LuxS/M16 peptidase-like"/>
    <property type="match status" value="2"/>
</dbReference>
<dbReference type="InterPro" id="IPR050361">
    <property type="entry name" value="MPP/UQCRC_Complex"/>
</dbReference>
<reference evidence="5 6" key="1">
    <citation type="journal article" date="2016" name="Nat. Commun.">
        <title>Thousands of microbial genomes shed light on interconnected biogeochemical processes in an aquifer system.</title>
        <authorList>
            <person name="Anantharaman K."/>
            <person name="Brown C.T."/>
            <person name="Hug L.A."/>
            <person name="Sharon I."/>
            <person name="Castelle C.J."/>
            <person name="Probst A.J."/>
            <person name="Thomas B.C."/>
            <person name="Singh A."/>
            <person name="Wilkins M.J."/>
            <person name="Karaoz U."/>
            <person name="Brodie E.L."/>
            <person name="Williams K.H."/>
            <person name="Hubbard S.S."/>
            <person name="Banfield J.F."/>
        </authorList>
    </citation>
    <scope>NUCLEOTIDE SEQUENCE [LARGE SCALE GENOMIC DNA]</scope>
</reference>
<name>A0A1G2FXR9_9BACT</name>
<dbReference type="InterPro" id="IPR007863">
    <property type="entry name" value="Peptidase_M16_C"/>
</dbReference>
<evidence type="ECO:0000256" key="2">
    <source>
        <dbReference type="RuleBase" id="RU004447"/>
    </source>
</evidence>
<evidence type="ECO:0000256" key="1">
    <source>
        <dbReference type="ARBA" id="ARBA00007261"/>
    </source>
</evidence>
<dbReference type="SUPFAM" id="SSF63411">
    <property type="entry name" value="LuxS/MPP-like metallohydrolase"/>
    <property type="match status" value="2"/>
</dbReference>
<comment type="caution">
    <text evidence="5">The sequence shown here is derived from an EMBL/GenBank/DDBJ whole genome shotgun (WGS) entry which is preliminary data.</text>
</comment>
<dbReference type="PANTHER" id="PTHR11851:SF49">
    <property type="entry name" value="MITOCHONDRIAL-PROCESSING PEPTIDASE SUBUNIT ALPHA"/>
    <property type="match status" value="1"/>
</dbReference>